<accession>A0A0C9TKT3</accession>
<dbReference type="AlphaFoldDB" id="A0A0C9TKT3"/>
<evidence type="ECO:0000313" key="2">
    <source>
        <dbReference type="EMBL" id="KIJ30388.1"/>
    </source>
</evidence>
<dbReference type="EMBL" id="KN837263">
    <property type="protein sequence ID" value="KIJ30388.1"/>
    <property type="molecule type" value="Genomic_DNA"/>
</dbReference>
<keyword evidence="3" id="KW-1185">Reference proteome</keyword>
<gene>
    <name evidence="2" type="ORF">M422DRAFT_268148</name>
    <name evidence="1" type="ORF">M422DRAFT_276203</name>
</gene>
<organism evidence="2 3">
    <name type="scientific">Sphaerobolus stellatus (strain SS14)</name>
    <dbReference type="NCBI Taxonomy" id="990650"/>
    <lineage>
        <taxon>Eukaryota</taxon>
        <taxon>Fungi</taxon>
        <taxon>Dikarya</taxon>
        <taxon>Basidiomycota</taxon>
        <taxon>Agaricomycotina</taxon>
        <taxon>Agaricomycetes</taxon>
        <taxon>Phallomycetidae</taxon>
        <taxon>Geastrales</taxon>
        <taxon>Sphaerobolaceae</taxon>
        <taxon>Sphaerobolus</taxon>
    </lineage>
</organism>
<dbReference type="CDD" id="cd21037">
    <property type="entry name" value="MLKL_NTD"/>
    <property type="match status" value="1"/>
</dbReference>
<name>A0A0C9TKT3_SPHS4</name>
<evidence type="ECO:0000313" key="3">
    <source>
        <dbReference type="Proteomes" id="UP000054279"/>
    </source>
</evidence>
<reference evidence="2 3" key="1">
    <citation type="submission" date="2014-06" db="EMBL/GenBank/DDBJ databases">
        <title>Evolutionary Origins and Diversification of the Mycorrhizal Mutualists.</title>
        <authorList>
            <consortium name="DOE Joint Genome Institute"/>
            <consortium name="Mycorrhizal Genomics Consortium"/>
            <person name="Kohler A."/>
            <person name="Kuo A."/>
            <person name="Nagy L.G."/>
            <person name="Floudas D."/>
            <person name="Copeland A."/>
            <person name="Barry K.W."/>
            <person name="Cichocki N."/>
            <person name="Veneault-Fourrey C."/>
            <person name="LaButti K."/>
            <person name="Lindquist E.A."/>
            <person name="Lipzen A."/>
            <person name="Lundell T."/>
            <person name="Morin E."/>
            <person name="Murat C."/>
            <person name="Riley R."/>
            <person name="Ohm R."/>
            <person name="Sun H."/>
            <person name="Tunlid A."/>
            <person name="Henrissat B."/>
            <person name="Grigoriev I.V."/>
            <person name="Hibbett D.S."/>
            <person name="Martin F."/>
        </authorList>
    </citation>
    <scope>NUCLEOTIDE SEQUENCE [LARGE SCALE GENOMIC DNA]</scope>
    <source>
        <strain evidence="2 3">SS14</strain>
    </source>
</reference>
<dbReference type="EMBL" id="KN837742">
    <property type="protein sequence ID" value="KIJ23259.1"/>
    <property type="molecule type" value="Genomic_DNA"/>
</dbReference>
<proteinExistence type="predicted"/>
<protein>
    <submittedName>
        <fullName evidence="2">Uncharacterized protein</fullName>
    </submittedName>
</protein>
<dbReference type="HOGENOM" id="CLU_012055_1_0_1"/>
<evidence type="ECO:0000313" key="1">
    <source>
        <dbReference type="EMBL" id="KIJ23259.1"/>
    </source>
</evidence>
<dbReference type="Proteomes" id="UP000054279">
    <property type="component" value="Unassembled WGS sequence"/>
</dbReference>
<dbReference type="OrthoDB" id="2924458at2759"/>
<sequence>MIIVRKVFSKGKKPARPSDCSNDDIDWISHAMNVAKLTAAASKLIPVAGPFIEGGADVFYMALEPLKQMKMNKEDFKELTQDITTVLEILNRAILIGLPQTEPSVEFTTMCSNFKKLMDRLLEEYKQFDAKSGSRAIRSYLRSGDIKGMISKYQKEVTALLRNLMVFCAVSTNIQVQLLRSNGILSGASQTARRTNDNIPEFEELMEFTQGHIQLQEEIKGHSSYPYYREALPFKEHHALTLINGNVHRTTVREYKGEAAGELTYDQDNILDESMLQALRIQFKGCPTRRSQSETASLLRHFHNIILISFDYLAFDSSVDGYRLGGVYADYNQACQRCQGCLCITNPPNSPWIPHTMQLVANFSLENRDFYSDNWTLYTSAKEKNLKHSTITTRKGMRLSFTQSQWQKSETLVLRHYSYLNDGQRAQLYESFMAQLCHLKERLKNERPCFQCKLTSLRLVSEIHWHINVQLGNHMYTKAGVTWPVDEISLFIDNPEISKNGYIKRPNIYWSRCPQGNTCLTTLERHVFGVEVPRLSCDFWSATFDSRFHNIKPLQEFHELFGLNPFSDDVARAAGALLPRHLNLRNSKQKRRHSFTVHKDIILDRDEVRDGRSYSYRYRRPKNVQILQESSSHLGIRVPVHWQLLAAAEVLPESLRWYDLKTTGHEFEYREVNMDPKYDELPSRCGDFMHEFQSEGKSLEEMLRIFKKRAASGLWYYDYDSE</sequence>
<dbReference type="InterPro" id="IPR059179">
    <property type="entry name" value="MLKL-like_MCAfunc"/>
</dbReference>